<dbReference type="InterPro" id="IPR004111">
    <property type="entry name" value="Repressor_TetR_C"/>
</dbReference>
<dbReference type="CDD" id="cd07377">
    <property type="entry name" value="WHTH_GntR"/>
    <property type="match status" value="1"/>
</dbReference>
<dbReference type="Pfam" id="PF00392">
    <property type="entry name" value="GntR"/>
    <property type="match status" value="1"/>
</dbReference>
<evidence type="ECO:0000313" key="8">
    <source>
        <dbReference type="Proteomes" id="UP000309992"/>
    </source>
</evidence>
<dbReference type="SUPFAM" id="SSF48498">
    <property type="entry name" value="Tetracyclin repressor-like, C-terminal domain"/>
    <property type="match status" value="1"/>
</dbReference>
<evidence type="ECO:0000259" key="6">
    <source>
        <dbReference type="PROSITE" id="PS50977"/>
    </source>
</evidence>
<dbReference type="Gene3D" id="1.10.10.60">
    <property type="entry name" value="Homeodomain-like"/>
    <property type="match status" value="1"/>
</dbReference>
<sequence>MNAVPPYLRIVAEIRDRIADGELGPGDRVPSARQIVREWGVAMATATKVLATLRREGLAEARTGVGTVVRAPSAPPVRRTAEGVLTRQRVTEAGIAIADQEGLGAVSMRRVATDLGAGVMSLYRHVAGKDELVLLMAREVFARNQPPVPGPAGWRAKLELICRLQWDAYRRHPWLPGLVSMTRPLLIPEAMAHTEWTLAALDGLGLDPDERLREAMALPALVRGLALSASAEREAERASGLTNQQWWLALSGEVNAVLGTGRFPRLAETRGEVAEDLDGVLALGLTRHLDGLALRVAQVSRRDRQGHRKPPRPPLLR</sequence>
<dbReference type="Pfam" id="PF02909">
    <property type="entry name" value="TetR_C_1"/>
    <property type="match status" value="1"/>
</dbReference>
<evidence type="ECO:0000259" key="5">
    <source>
        <dbReference type="PROSITE" id="PS50949"/>
    </source>
</evidence>
<evidence type="ECO:0000313" key="7">
    <source>
        <dbReference type="EMBL" id="TKG72189.1"/>
    </source>
</evidence>
<keyword evidence="3" id="KW-0804">Transcription</keyword>
<dbReference type="InterPro" id="IPR036388">
    <property type="entry name" value="WH-like_DNA-bd_sf"/>
</dbReference>
<dbReference type="InterPro" id="IPR000524">
    <property type="entry name" value="Tscrpt_reg_HTH_GntR"/>
</dbReference>
<reference evidence="7 8" key="1">
    <citation type="journal article" date="2015" name="Antonie Van Leeuwenhoek">
        <title>Prauserella endophytica sp. nov., an endophytic actinobacterium isolated from Tamarix taklamakanensis.</title>
        <authorList>
            <person name="Liu J.M."/>
            <person name="Habden X."/>
            <person name="Guo L."/>
            <person name="Tuo L."/>
            <person name="Jiang Z.K."/>
            <person name="Liu S.W."/>
            <person name="Liu X.F."/>
            <person name="Chen L."/>
            <person name="Li R.F."/>
            <person name="Zhang Y.Q."/>
            <person name="Sun C.H."/>
        </authorList>
    </citation>
    <scope>NUCLEOTIDE SEQUENCE [LARGE SCALE GENOMIC DNA]</scope>
    <source>
        <strain evidence="7 8">CGMCC 4.7182</strain>
    </source>
</reference>
<organism evidence="7 8">
    <name type="scientific">Prauserella endophytica</name>
    <dbReference type="NCBI Taxonomy" id="1592324"/>
    <lineage>
        <taxon>Bacteria</taxon>
        <taxon>Bacillati</taxon>
        <taxon>Actinomycetota</taxon>
        <taxon>Actinomycetes</taxon>
        <taxon>Pseudonocardiales</taxon>
        <taxon>Pseudonocardiaceae</taxon>
        <taxon>Prauserella</taxon>
        <taxon>Prauserella coralliicola group</taxon>
    </lineage>
</organism>
<accession>A0ABY2S8D8</accession>
<dbReference type="SUPFAM" id="SSF46785">
    <property type="entry name" value="Winged helix' DNA-binding domain"/>
    <property type="match status" value="1"/>
</dbReference>
<dbReference type="InterPro" id="IPR009057">
    <property type="entry name" value="Homeodomain-like_sf"/>
</dbReference>
<feature type="domain" description="HTH tetR-type" evidence="6">
    <location>
        <begin position="84"/>
        <end position="144"/>
    </location>
</feature>
<feature type="domain" description="HTH gntR-type" evidence="5">
    <location>
        <begin position="4"/>
        <end position="72"/>
    </location>
</feature>
<dbReference type="RefSeq" id="WP_137094188.1">
    <property type="nucleotide sequence ID" value="NZ_SWMS01000003.1"/>
</dbReference>
<dbReference type="PROSITE" id="PS50977">
    <property type="entry name" value="HTH_TETR_2"/>
    <property type="match status" value="1"/>
</dbReference>
<dbReference type="InterPro" id="IPR036271">
    <property type="entry name" value="Tet_transcr_reg_TetR-rel_C_sf"/>
</dbReference>
<evidence type="ECO:0000256" key="2">
    <source>
        <dbReference type="ARBA" id="ARBA00023125"/>
    </source>
</evidence>
<dbReference type="PANTHER" id="PTHR44846">
    <property type="entry name" value="MANNOSYL-D-GLYCERATE TRANSPORT/METABOLISM SYSTEM REPRESSOR MNGR-RELATED"/>
    <property type="match status" value="1"/>
</dbReference>
<dbReference type="Proteomes" id="UP000309992">
    <property type="component" value="Unassembled WGS sequence"/>
</dbReference>
<proteinExistence type="predicted"/>
<evidence type="ECO:0000256" key="3">
    <source>
        <dbReference type="ARBA" id="ARBA00023163"/>
    </source>
</evidence>
<dbReference type="SUPFAM" id="SSF46689">
    <property type="entry name" value="Homeodomain-like"/>
    <property type="match status" value="1"/>
</dbReference>
<evidence type="ECO:0000256" key="1">
    <source>
        <dbReference type="ARBA" id="ARBA00023015"/>
    </source>
</evidence>
<gene>
    <name evidence="7" type="ORF">FCN18_07980</name>
</gene>
<keyword evidence="2 4" id="KW-0238">DNA-binding</keyword>
<dbReference type="InterPro" id="IPR036390">
    <property type="entry name" value="WH_DNA-bd_sf"/>
</dbReference>
<keyword evidence="1" id="KW-0805">Transcription regulation</keyword>
<protein>
    <submittedName>
        <fullName evidence="7">GntR family transcriptional regulator</fullName>
    </submittedName>
</protein>
<dbReference type="Gene3D" id="1.10.10.10">
    <property type="entry name" value="Winged helix-like DNA-binding domain superfamily/Winged helix DNA-binding domain"/>
    <property type="match status" value="1"/>
</dbReference>
<dbReference type="Gene3D" id="1.10.357.10">
    <property type="entry name" value="Tetracycline Repressor, domain 2"/>
    <property type="match status" value="1"/>
</dbReference>
<dbReference type="InterPro" id="IPR050679">
    <property type="entry name" value="Bact_HTH_transcr_reg"/>
</dbReference>
<dbReference type="InterPro" id="IPR001647">
    <property type="entry name" value="HTH_TetR"/>
</dbReference>
<name>A0ABY2S8D8_9PSEU</name>
<dbReference type="PROSITE" id="PS50949">
    <property type="entry name" value="HTH_GNTR"/>
    <property type="match status" value="1"/>
</dbReference>
<dbReference type="Pfam" id="PF00440">
    <property type="entry name" value="TetR_N"/>
    <property type="match status" value="1"/>
</dbReference>
<dbReference type="SMART" id="SM00345">
    <property type="entry name" value="HTH_GNTR"/>
    <property type="match status" value="1"/>
</dbReference>
<dbReference type="EMBL" id="SWMS01000003">
    <property type="protein sequence ID" value="TKG72189.1"/>
    <property type="molecule type" value="Genomic_DNA"/>
</dbReference>
<feature type="DNA-binding region" description="H-T-H motif" evidence="4">
    <location>
        <begin position="107"/>
        <end position="126"/>
    </location>
</feature>
<dbReference type="PANTHER" id="PTHR44846:SF17">
    <property type="entry name" value="GNTR-FAMILY TRANSCRIPTIONAL REGULATOR"/>
    <property type="match status" value="1"/>
</dbReference>
<evidence type="ECO:0000256" key="4">
    <source>
        <dbReference type="PROSITE-ProRule" id="PRU00335"/>
    </source>
</evidence>
<keyword evidence="8" id="KW-1185">Reference proteome</keyword>
<comment type="caution">
    <text evidence="7">The sequence shown here is derived from an EMBL/GenBank/DDBJ whole genome shotgun (WGS) entry which is preliminary data.</text>
</comment>